<keyword evidence="4" id="KW-0597">Phosphoprotein</keyword>
<feature type="domain" description="RPA43 OB" evidence="9">
    <location>
        <begin position="163"/>
        <end position="267"/>
    </location>
</feature>
<evidence type="ECO:0000256" key="6">
    <source>
        <dbReference type="ARBA" id="ARBA00023242"/>
    </source>
</evidence>
<dbReference type="GO" id="GO:0006361">
    <property type="term" value="P:transcription initiation at RNA polymerase I promoter"/>
    <property type="evidence" value="ECO:0007669"/>
    <property type="project" value="UniProtKB-ARBA"/>
</dbReference>
<dbReference type="GO" id="GO:0005736">
    <property type="term" value="C:RNA polymerase I complex"/>
    <property type="evidence" value="ECO:0007669"/>
    <property type="project" value="UniProtKB-ARBA"/>
</dbReference>
<dbReference type="OrthoDB" id="10250504at2759"/>
<evidence type="ECO:0000313" key="11">
    <source>
        <dbReference type="Proteomes" id="UP001152300"/>
    </source>
</evidence>
<dbReference type="AlphaFoldDB" id="A0A9X0DH16"/>
<proteinExistence type="inferred from homology"/>
<evidence type="ECO:0000313" key="10">
    <source>
        <dbReference type="EMBL" id="KAJ8062190.1"/>
    </source>
</evidence>
<dbReference type="EMBL" id="JAPEIS010000010">
    <property type="protein sequence ID" value="KAJ8062190.1"/>
    <property type="molecule type" value="Genomic_DNA"/>
</dbReference>
<evidence type="ECO:0000256" key="1">
    <source>
        <dbReference type="ARBA" id="ARBA00004604"/>
    </source>
</evidence>
<feature type="compositionally biased region" description="Basic and acidic residues" evidence="8">
    <location>
        <begin position="38"/>
        <end position="54"/>
    </location>
</feature>
<keyword evidence="6 7" id="KW-0539">Nucleus</keyword>
<feature type="compositionally biased region" description="Basic and acidic residues" evidence="8">
    <location>
        <begin position="279"/>
        <end position="290"/>
    </location>
</feature>
<feature type="region of interest" description="Disordered" evidence="8">
    <location>
        <begin position="279"/>
        <end position="325"/>
    </location>
</feature>
<feature type="compositionally biased region" description="Basic residues" evidence="8">
    <location>
        <begin position="25"/>
        <end position="37"/>
    </location>
</feature>
<comment type="similarity">
    <text evidence="2">Belongs to the eukaryotic RPA43 RNA polymerase subunit family.</text>
</comment>
<evidence type="ECO:0000256" key="3">
    <source>
        <dbReference type="ARBA" id="ARBA00022478"/>
    </source>
</evidence>
<dbReference type="Proteomes" id="UP001152300">
    <property type="component" value="Unassembled WGS sequence"/>
</dbReference>
<evidence type="ECO:0000256" key="7">
    <source>
        <dbReference type="RuleBase" id="RU369086"/>
    </source>
</evidence>
<evidence type="ECO:0000259" key="9">
    <source>
        <dbReference type="Pfam" id="PF17875"/>
    </source>
</evidence>
<keyword evidence="3 7" id="KW-0240">DNA-directed RNA polymerase</keyword>
<dbReference type="Gene3D" id="2.40.50.1060">
    <property type="match status" value="1"/>
</dbReference>
<dbReference type="InterPro" id="IPR036898">
    <property type="entry name" value="RNA_pol_Rpb7-like_N_sf"/>
</dbReference>
<keyword evidence="5 7" id="KW-0804">Transcription</keyword>
<evidence type="ECO:0000256" key="5">
    <source>
        <dbReference type="ARBA" id="ARBA00023163"/>
    </source>
</evidence>
<dbReference type="InterPro" id="IPR045113">
    <property type="entry name" value="Rpb7-like"/>
</dbReference>
<evidence type="ECO:0000256" key="2">
    <source>
        <dbReference type="ARBA" id="ARBA00005930"/>
    </source>
</evidence>
<accession>A0A9X0DH16</accession>
<gene>
    <name evidence="10" type="ORF">OCU04_008744</name>
</gene>
<dbReference type="InterPro" id="IPR041178">
    <property type="entry name" value="RPA43_OB"/>
</dbReference>
<comment type="function">
    <text evidence="7">DNA-dependent RNA polymerase which catalyzes the transcription of DNA into RNA using the four ribonucleoside triphosphates as substrates.</text>
</comment>
<sequence length="325" mass="36273">MTLKIDNNRMSIEMPSQSTSAGASPKKHKSKSEKKHKSTDSEKKRKRENGEEGHRSKKHRSEKTAPTSSPAEVSPFHLQTSSIFLPLAPVSQKFPLEGLCAEHLSPLILTYYPPFNGVILSYSNPRFAEKAFGNDGDSTLLQNLDEYAVSWAWVTAEFLLFKPQKGAWLEGYINLQSEGHLGLVCWNLFNASIERVRLPKEWKWVGVEDQEKNEEAEEGATYAADGIGYYVDGEGKKIEGTVKFRVKEIESNHDKERGFLTIDGTMLDEEAEMRLLETEQDKVGSRDSAGRRLGGAKALGATSLGVTVEPSATEVDTGKKHRRRD</sequence>
<organism evidence="10 11">
    <name type="scientific">Sclerotinia nivalis</name>
    <dbReference type="NCBI Taxonomy" id="352851"/>
    <lineage>
        <taxon>Eukaryota</taxon>
        <taxon>Fungi</taxon>
        <taxon>Dikarya</taxon>
        <taxon>Ascomycota</taxon>
        <taxon>Pezizomycotina</taxon>
        <taxon>Leotiomycetes</taxon>
        <taxon>Helotiales</taxon>
        <taxon>Sclerotiniaceae</taxon>
        <taxon>Sclerotinia</taxon>
    </lineage>
</organism>
<comment type="caution">
    <text evidence="10">The sequence shown here is derived from an EMBL/GenBank/DDBJ whole genome shotgun (WGS) entry which is preliminary data.</text>
</comment>
<reference evidence="10" key="1">
    <citation type="submission" date="2022-11" db="EMBL/GenBank/DDBJ databases">
        <title>Genome Resource of Sclerotinia nivalis Strain SnTB1, a Plant Pathogen Isolated from American Ginseng.</title>
        <authorList>
            <person name="Fan S."/>
        </authorList>
    </citation>
    <scope>NUCLEOTIDE SEQUENCE</scope>
    <source>
        <strain evidence="10">SnTB1</strain>
    </source>
</reference>
<dbReference type="GO" id="GO:0006362">
    <property type="term" value="P:transcription elongation by RNA polymerase I"/>
    <property type="evidence" value="ECO:0007669"/>
    <property type="project" value="UniProtKB-ARBA"/>
</dbReference>
<dbReference type="Gene3D" id="3.30.1490.120">
    <property type="entry name" value="RNA polymerase Rpb7-like, N-terminal domain"/>
    <property type="match status" value="1"/>
</dbReference>
<dbReference type="PANTHER" id="PTHR12709:SF5">
    <property type="entry name" value="DNA-DIRECTED RNA POLYMERASE I SUBUNIT RPA43"/>
    <property type="match status" value="1"/>
</dbReference>
<feature type="compositionally biased region" description="Polar residues" evidence="8">
    <location>
        <begin position="8"/>
        <end position="22"/>
    </location>
</feature>
<feature type="region of interest" description="Disordered" evidence="8">
    <location>
        <begin position="1"/>
        <end position="73"/>
    </location>
</feature>
<name>A0A9X0DH16_9HELO</name>
<keyword evidence="11" id="KW-1185">Reference proteome</keyword>
<comment type="subcellular location">
    <subcellularLocation>
        <location evidence="1">Nucleus</location>
        <location evidence="1">Nucleolus</location>
    </subcellularLocation>
</comment>
<evidence type="ECO:0000256" key="8">
    <source>
        <dbReference type="SAM" id="MobiDB-lite"/>
    </source>
</evidence>
<dbReference type="FunFam" id="3.30.1490.120:FF:000004">
    <property type="entry name" value="RNA polymerase I subunit Rpa43"/>
    <property type="match status" value="1"/>
</dbReference>
<feature type="compositionally biased region" description="Polar residues" evidence="8">
    <location>
        <begin position="64"/>
        <end position="73"/>
    </location>
</feature>
<protein>
    <recommendedName>
        <fullName evidence="7">DNA-directed RNA polymerase subunit</fullName>
    </recommendedName>
</protein>
<dbReference type="Pfam" id="PF17875">
    <property type="entry name" value="RPA43_OB"/>
    <property type="match status" value="1"/>
</dbReference>
<evidence type="ECO:0000256" key="4">
    <source>
        <dbReference type="ARBA" id="ARBA00022553"/>
    </source>
</evidence>
<dbReference type="PANTHER" id="PTHR12709">
    <property type="entry name" value="DNA-DIRECTED RNA POLYMERASE II, III"/>
    <property type="match status" value="1"/>
</dbReference>